<dbReference type="GO" id="GO:0006508">
    <property type="term" value="P:proteolysis"/>
    <property type="evidence" value="ECO:0007669"/>
    <property type="project" value="UniProtKB-KW"/>
</dbReference>
<evidence type="ECO:0000256" key="2">
    <source>
        <dbReference type="ARBA" id="ARBA00022645"/>
    </source>
</evidence>
<keyword evidence="5 7" id="KW-0378">Hydrolase</keyword>
<sequence>MGVDANMTIYPRDPKFNWNQRYNLLFLDNPCGVGFSWSHQECYATDEETVGSDLADALTQFYELFPELLESELFITGESYAGKYVPAFAYTLFTRNKDASNQHINLKGISIGDGAMSPPDQFFGYGDLLFNAAMIDSREREVFNSYESKMREALNDGDPVGAFDQFDEMLNGDFMEVPTYYKNVTGLDNYFNFMQGDCGSCVPEYYGDCLGPPGTSNFLDSLEWSGASAYASAAKEIWSISSGSPQSLDDPIAGYRKVVEDYGFTYAVVRGAGHMVPGDQPERAYDLITSFVDGN</sequence>
<dbReference type="SUPFAM" id="SSF53474">
    <property type="entry name" value="alpha/beta-Hydrolases"/>
    <property type="match status" value="1"/>
</dbReference>
<evidence type="ECO:0000256" key="4">
    <source>
        <dbReference type="ARBA" id="ARBA00022729"/>
    </source>
</evidence>
<dbReference type="Gene3D" id="3.40.50.1820">
    <property type="entry name" value="alpha/beta hydrolase"/>
    <property type="match status" value="2"/>
</dbReference>
<keyword evidence="6" id="KW-0325">Glycoprotein</keyword>
<keyword evidence="9" id="KW-1185">Reference proteome</keyword>
<dbReference type="EC" id="3.4.16.-" evidence="7"/>
<dbReference type="PRINTS" id="PR00724">
    <property type="entry name" value="CRBOXYPTASEC"/>
</dbReference>
<dbReference type="InterPro" id="IPR029058">
    <property type="entry name" value="AB_hydrolase_fold"/>
</dbReference>
<dbReference type="PANTHER" id="PTHR11802:SF472">
    <property type="entry name" value="SERINE CARBOXYPEPTIDASE CPVL-RELATED"/>
    <property type="match status" value="1"/>
</dbReference>
<keyword evidence="4" id="KW-0732">Signal</keyword>
<dbReference type="InterPro" id="IPR018202">
    <property type="entry name" value="Ser_caboxypep_ser_AS"/>
</dbReference>
<reference evidence="8" key="1">
    <citation type="submission" date="2022-07" db="EMBL/GenBank/DDBJ databases">
        <title>Genome analysis of Parmales, a sister group of diatoms, reveals the evolutionary specialization of diatoms from phago-mixotrophs to photoautotrophs.</title>
        <authorList>
            <person name="Ban H."/>
            <person name="Sato S."/>
            <person name="Yoshikawa S."/>
            <person name="Kazumasa Y."/>
            <person name="Nakamura Y."/>
            <person name="Ichinomiya M."/>
            <person name="Saitoh K."/>
            <person name="Sato N."/>
            <person name="Blanc-Mathieu R."/>
            <person name="Endo H."/>
            <person name="Kuwata A."/>
            <person name="Ogata H."/>
        </authorList>
    </citation>
    <scope>NUCLEOTIDE SEQUENCE</scope>
</reference>
<dbReference type="PANTHER" id="PTHR11802">
    <property type="entry name" value="SERINE PROTEASE FAMILY S10 SERINE CARBOXYPEPTIDASE"/>
    <property type="match status" value="1"/>
</dbReference>
<protein>
    <recommendedName>
        <fullName evidence="7">Carboxypeptidase</fullName>
        <ecNumber evidence="7">3.4.16.-</ecNumber>
    </recommendedName>
</protein>
<evidence type="ECO:0000256" key="3">
    <source>
        <dbReference type="ARBA" id="ARBA00022670"/>
    </source>
</evidence>
<gene>
    <name evidence="8" type="ORF">TrRE_jg7001</name>
</gene>
<evidence type="ECO:0000313" key="9">
    <source>
        <dbReference type="Proteomes" id="UP001165082"/>
    </source>
</evidence>
<evidence type="ECO:0000313" key="8">
    <source>
        <dbReference type="EMBL" id="GMH46811.1"/>
    </source>
</evidence>
<evidence type="ECO:0000256" key="6">
    <source>
        <dbReference type="ARBA" id="ARBA00023180"/>
    </source>
</evidence>
<name>A0A9W6Z6Z1_9STRA</name>
<dbReference type="Proteomes" id="UP001165082">
    <property type="component" value="Unassembled WGS sequence"/>
</dbReference>
<dbReference type="PROSITE" id="PS00560">
    <property type="entry name" value="CARBOXYPEPT_SER_HIS"/>
    <property type="match status" value="1"/>
</dbReference>
<evidence type="ECO:0000256" key="7">
    <source>
        <dbReference type="RuleBase" id="RU361156"/>
    </source>
</evidence>
<comment type="similarity">
    <text evidence="1 7">Belongs to the peptidase S10 family.</text>
</comment>
<keyword evidence="3 7" id="KW-0645">Protease</keyword>
<dbReference type="OrthoDB" id="443318at2759"/>
<dbReference type="AlphaFoldDB" id="A0A9W6Z6Z1"/>
<comment type="caution">
    <text evidence="8">The sequence shown here is derived from an EMBL/GenBank/DDBJ whole genome shotgun (WGS) entry which is preliminary data.</text>
</comment>
<dbReference type="PROSITE" id="PS00131">
    <property type="entry name" value="CARBOXYPEPT_SER_SER"/>
    <property type="match status" value="1"/>
</dbReference>
<keyword evidence="2 7" id="KW-0121">Carboxypeptidase</keyword>
<dbReference type="Pfam" id="PF00450">
    <property type="entry name" value="Peptidase_S10"/>
    <property type="match status" value="2"/>
</dbReference>
<evidence type="ECO:0000256" key="1">
    <source>
        <dbReference type="ARBA" id="ARBA00009431"/>
    </source>
</evidence>
<dbReference type="GO" id="GO:0004185">
    <property type="term" value="F:serine-type carboxypeptidase activity"/>
    <property type="evidence" value="ECO:0007669"/>
    <property type="project" value="UniProtKB-UniRule"/>
</dbReference>
<dbReference type="EMBL" id="BRXZ01001812">
    <property type="protein sequence ID" value="GMH46811.1"/>
    <property type="molecule type" value="Genomic_DNA"/>
</dbReference>
<dbReference type="InterPro" id="IPR033124">
    <property type="entry name" value="Ser_caboxypep_his_AS"/>
</dbReference>
<dbReference type="InterPro" id="IPR001563">
    <property type="entry name" value="Peptidase_S10"/>
</dbReference>
<proteinExistence type="inferred from homology"/>
<organism evidence="8 9">
    <name type="scientific">Triparma retinervis</name>
    <dbReference type="NCBI Taxonomy" id="2557542"/>
    <lineage>
        <taxon>Eukaryota</taxon>
        <taxon>Sar</taxon>
        <taxon>Stramenopiles</taxon>
        <taxon>Ochrophyta</taxon>
        <taxon>Bolidophyceae</taxon>
        <taxon>Parmales</taxon>
        <taxon>Triparmaceae</taxon>
        <taxon>Triparma</taxon>
    </lineage>
</organism>
<evidence type="ECO:0000256" key="5">
    <source>
        <dbReference type="ARBA" id="ARBA00022801"/>
    </source>
</evidence>
<accession>A0A9W6Z6Z1</accession>